<feature type="transmembrane region" description="Helical" evidence="1">
    <location>
        <begin position="144"/>
        <end position="166"/>
    </location>
</feature>
<name>A0A7Y9XLI9_9GAMM</name>
<feature type="transmembrane region" description="Helical" evidence="1">
    <location>
        <begin position="214"/>
        <end position="236"/>
    </location>
</feature>
<protein>
    <submittedName>
        <fullName evidence="2">Uncharacterized protein</fullName>
    </submittedName>
</protein>
<comment type="caution">
    <text evidence="2">The sequence shown here is derived from an EMBL/GenBank/DDBJ whole genome shotgun (WGS) entry which is preliminary data.</text>
</comment>
<keyword evidence="1" id="KW-1133">Transmembrane helix</keyword>
<proteinExistence type="predicted"/>
<dbReference type="RefSeq" id="WP_179537854.1">
    <property type="nucleotide sequence ID" value="NZ_JACBYV010000001.1"/>
</dbReference>
<feature type="transmembrane region" description="Helical" evidence="1">
    <location>
        <begin position="182"/>
        <end position="202"/>
    </location>
</feature>
<feature type="transmembrane region" description="Helical" evidence="1">
    <location>
        <begin position="117"/>
        <end position="138"/>
    </location>
</feature>
<dbReference type="EMBL" id="JACBYV010000001">
    <property type="protein sequence ID" value="NYH72197.1"/>
    <property type="molecule type" value="Genomic_DNA"/>
</dbReference>
<gene>
    <name evidence="2" type="ORF">FHR27_000807</name>
</gene>
<evidence type="ECO:0000256" key="1">
    <source>
        <dbReference type="SAM" id="Phobius"/>
    </source>
</evidence>
<evidence type="ECO:0000313" key="2">
    <source>
        <dbReference type="EMBL" id="NYH72197.1"/>
    </source>
</evidence>
<feature type="transmembrane region" description="Helical" evidence="1">
    <location>
        <begin position="245"/>
        <end position="264"/>
    </location>
</feature>
<feature type="transmembrane region" description="Helical" evidence="1">
    <location>
        <begin position="62"/>
        <end position="87"/>
    </location>
</feature>
<keyword evidence="1" id="KW-0812">Transmembrane</keyword>
<keyword evidence="1" id="KW-0472">Membrane</keyword>
<evidence type="ECO:0000313" key="3">
    <source>
        <dbReference type="Proteomes" id="UP000578688"/>
    </source>
</evidence>
<feature type="transmembrane region" description="Helical" evidence="1">
    <location>
        <begin position="23"/>
        <end position="42"/>
    </location>
</feature>
<reference evidence="2 3" key="1">
    <citation type="submission" date="2020-07" db="EMBL/GenBank/DDBJ databases">
        <title>Genomic analyses of the natural microbiome of Caenorhabditis elegans.</title>
        <authorList>
            <person name="Samuel B."/>
        </authorList>
    </citation>
    <scope>NUCLEOTIDE SEQUENCE [LARGE SCALE GENOMIC DNA]</scope>
    <source>
        <strain evidence="2 3">BIGb0408</strain>
    </source>
</reference>
<keyword evidence="3" id="KW-1185">Reference proteome</keyword>
<organism evidence="2 3">
    <name type="scientific">Phytopseudomonas flavescens</name>
    <dbReference type="NCBI Taxonomy" id="29435"/>
    <lineage>
        <taxon>Bacteria</taxon>
        <taxon>Pseudomonadati</taxon>
        <taxon>Pseudomonadota</taxon>
        <taxon>Gammaproteobacteria</taxon>
        <taxon>Pseudomonadales</taxon>
        <taxon>Pseudomonadaceae</taxon>
        <taxon>Phytopseudomonas</taxon>
    </lineage>
</organism>
<dbReference type="AlphaFoldDB" id="A0A7Y9XLI9"/>
<sequence>MSRARLIWAYEFRKLGVFYRENWIFMAAGVLALSVVAVHIYFVGQGIPLSIMSSDVIVGLPALFVLVSFSAMALTLTLSAPIGVLLVESKAFRNSIVGAPVVINSGSNCKDTHPGTLLFNWILGLLFVMLITMAMLLWDWPYLSGNYLLLSSIALAVMMLTQILVVSHSDPGFWMFRVKENIFFVFFCSSAQVVVLIGVGAILERWLGENNAQLVVACFVAMIVLAFLQVTTAVVLSKFSQGGGILIRASYVAGFAMVVISVYSPINNFFVGYVLGVGAMGGRGCVVYTWRDDEGVVKELSDAGFRKSVNLRVPASSTDYFYARPWDDESKNIYVIPRSDILKIEDCARK</sequence>
<dbReference type="Proteomes" id="UP000578688">
    <property type="component" value="Unassembled WGS sequence"/>
</dbReference>
<accession>A0A7Y9XLI9</accession>